<name>A0A2Z7BPP6_9LAMI</name>
<keyword evidence="3" id="KW-1185">Reference proteome</keyword>
<feature type="compositionally biased region" description="Gly residues" evidence="1">
    <location>
        <begin position="166"/>
        <end position="181"/>
    </location>
</feature>
<accession>A0A2Z7BPP6</accession>
<organism evidence="2 3">
    <name type="scientific">Dorcoceras hygrometricum</name>
    <dbReference type="NCBI Taxonomy" id="472368"/>
    <lineage>
        <taxon>Eukaryota</taxon>
        <taxon>Viridiplantae</taxon>
        <taxon>Streptophyta</taxon>
        <taxon>Embryophyta</taxon>
        <taxon>Tracheophyta</taxon>
        <taxon>Spermatophyta</taxon>
        <taxon>Magnoliopsida</taxon>
        <taxon>eudicotyledons</taxon>
        <taxon>Gunneridae</taxon>
        <taxon>Pentapetalae</taxon>
        <taxon>asterids</taxon>
        <taxon>lamiids</taxon>
        <taxon>Lamiales</taxon>
        <taxon>Gesneriaceae</taxon>
        <taxon>Didymocarpoideae</taxon>
        <taxon>Trichosporeae</taxon>
        <taxon>Loxocarpinae</taxon>
        <taxon>Dorcoceras</taxon>
    </lineage>
</organism>
<dbReference type="AlphaFoldDB" id="A0A2Z7BPP6"/>
<evidence type="ECO:0000313" key="3">
    <source>
        <dbReference type="Proteomes" id="UP000250235"/>
    </source>
</evidence>
<proteinExistence type="predicted"/>
<feature type="compositionally biased region" description="Basic and acidic residues" evidence="1">
    <location>
        <begin position="145"/>
        <end position="155"/>
    </location>
</feature>
<evidence type="ECO:0000313" key="2">
    <source>
        <dbReference type="EMBL" id="KZV36561.1"/>
    </source>
</evidence>
<feature type="region of interest" description="Disordered" evidence="1">
    <location>
        <begin position="113"/>
        <end position="185"/>
    </location>
</feature>
<feature type="compositionally biased region" description="Basic residues" evidence="1">
    <location>
        <begin position="156"/>
        <end position="165"/>
    </location>
</feature>
<dbReference type="Proteomes" id="UP000250235">
    <property type="component" value="Unassembled WGS sequence"/>
</dbReference>
<protein>
    <submittedName>
        <fullName evidence="2">Uncharacterized protein</fullName>
    </submittedName>
</protein>
<feature type="compositionally biased region" description="Basic and acidic residues" evidence="1">
    <location>
        <begin position="1"/>
        <end position="10"/>
    </location>
</feature>
<sequence>MRSMVAEENKSAWADSDSEESSSGTSSSSESDDEVQCLMADNTDEVFNISNIEFTREDLVKTPNYMVQEYKKLSQSFEEVKAERESCATKAELVSSSDMQAALSKLAAENDELKSRYRQSGPRPETKLLRQPALEALTNSARTDSPQKTRPERFPTKRRRRRRAAHGGGVRIGDGFGSGPTGPGPTDEHSFHLHHRDFTVTPIIDQIGPIDSVSETEHYDLKNHFSEPQCKMTVLPFNSGKPRTCVTLNGSGIQLAVGPQPLWLRNHNSGFAHRIMVKRLATSPHDPLGITDSACKNQLVVVSVQYGPFNPYIPIRSTTIGKSRVAIDPIAMHTSWRSNSDIASVTSIGYPRMSASGESSTTMHRLLHASGSHPIPTPYDPKTNQYNQDLGLIHSTNGNHLESPNEGSSIDHQVTIYLHAQNITMFPTNETWYFASQILVSNSGGLILILTAQSTRNMFKIHSDY</sequence>
<reference evidence="2 3" key="1">
    <citation type="journal article" date="2015" name="Proc. Natl. Acad. Sci. U.S.A.">
        <title>The resurrection genome of Boea hygrometrica: A blueprint for survival of dehydration.</title>
        <authorList>
            <person name="Xiao L."/>
            <person name="Yang G."/>
            <person name="Zhang L."/>
            <person name="Yang X."/>
            <person name="Zhao S."/>
            <person name="Ji Z."/>
            <person name="Zhou Q."/>
            <person name="Hu M."/>
            <person name="Wang Y."/>
            <person name="Chen M."/>
            <person name="Xu Y."/>
            <person name="Jin H."/>
            <person name="Xiao X."/>
            <person name="Hu G."/>
            <person name="Bao F."/>
            <person name="Hu Y."/>
            <person name="Wan P."/>
            <person name="Li L."/>
            <person name="Deng X."/>
            <person name="Kuang T."/>
            <person name="Xiang C."/>
            <person name="Zhu J.K."/>
            <person name="Oliver M.J."/>
            <person name="He Y."/>
        </authorList>
    </citation>
    <scope>NUCLEOTIDE SEQUENCE [LARGE SCALE GENOMIC DNA]</scope>
    <source>
        <strain evidence="3">cv. XS01</strain>
    </source>
</reference>
<dbReference type="EMBL" id="KV003555">
    <property type="protein sequence ID" value="KZV36561.1"/>
    <property type="molecule type" value="Genomic_DNA"/>
</dbReference>
<evidence type="ECO:0000256" key="1">
    <source>
        <dbReference type="SAM" id="MobiDB-lite"/>
    </source>
</evidence>
<gene>
    <name evidence="2" type="ORF">F511_23590</name>
</gene>
<feature type="region of interest" description="Disordered" evidence="1">
    <location>
        <begin position="1"/>
        <end position="35"/>
    </location>
</feature>